<sequence>MPLFVPILRLLMLFLNVYDSYKTLKAPPPSSRNAGRPSVRALTQRKRDMKGCLAVWIVWVSLSMYERMLESIVCLLIPFYDEFKAMALFFLILTRARGAEPIYLHLIRPLIKPYTGTLDAILELILMIGDFIFAVSMAPVHLGMEWWH</sequence>
<dbReference type="AlphaFoldDB" id="A0A9P6CV16"/>
<evidence type="ECO:0000256" key="1">
    <source>
        <dbReference type="SAM" id="SignalP"/>
    </source>
</evidence>
<evidence type="ECO:0000313" key="2">
    <source>
        <dbReference type="EMBL" id="KAF9480202.1"/>
    </source>
</evidence>
<evidence type="ECO:0000313" key="3">
    <source>
        <dbReference type="Proteomes" id="UP000807469"/>
    </source>
</evidence>
<comment type="caution">
    <text evidence="2">The sequence shown here is derived from an EMBL/GenBank/DDBJ whole genome shotgun (WGS) entry which is preliminary data.</text>
</comment>
<feature type="signal peptide" evidence="1">
    <location>
        <begin position="1"/>
        <end position="20"/>
    </location>
</feature>
<dbReference type="Proteomes" id="UP000807469">
    <property type="component" value="Unassembled WGS sequence"/>
</dbReference>
<dbReference type="OrthoDB" id="434647at2759"/>
<keyword evidence="1" id="KW-0732">Signal</keyword>
<feature type="non-terminal residue" evidence="2">
    <location>
        <position position="148"/>
    </location>
</feature>
<organism evidence="2 3">
    <name type="scientific">Pholiota conissans</name>
    <dbReference type="NCBI Taxonomy" id="109636"/>
    <lineage>
        <taxon>Eukaryota</taxon>
        <taxon>Fungi</taxon>
        <taxon>Dikarya</taxon>
        <taxon>Basidiomycota</taxon>
        <taxon>Agaricomycotina</taxon>
        <taxon>Agaricomycetes</taxon>
        <taxon>Agaricomycetidae</taxon>
        <taxon>Agaricales</taxon>
        <taxon>Agaricineae</taxon>
        <taxon>Strophariaceae</taxon>
        <taxon>Pholiota</taxon>
    </lineage>
</organism>
<gene>
    <name evidence="2" type="ORF">BDN70DRAFT_785210</name>
</gene>
<evidence type="ECO:0008006" key="4">
    <source>
        <dbReference type="Google" id="ProtNLM"/>
    </source>
</evidence>
<reference evidence="2" key="1">
    <citation type="submission" date="2020-11" db="EMBL/GenBank/DDBJ databases">
        <authorList>
            <consortium name="DOE Joint Genome Institute"/>
            <person name="Ahrendt S."/>
            <person name="Riley R."/>
            <person name="Andreopoulos W."/>
            <person name="Labutti K."/>
            <person name="Pangilinan J."/>
            <person name="Ruiz-Duenas F.J."/>
            <person name="Barrasa J.M."/>
            <person name="Sanchez-Garcia M."/>
            <person name="Camarero S."/>
            <person name="Miyauchi S."/>
            <person name="Serrano A."/>
            <person name="Linde D."/>
            <person name="Babiker R."/>
            <person name="Drula E."/>
            <person name="Ayuso-Fernandez I."/>
            <person name="Pacheco R."/>
            <person name="Padilla G."/>
            <person name="Ferreira P."/>
            <person name="Barriuso J."/>
            <person name="Kellner H."/>
            <person name="Castanera R."/>
            <person name="Alfaro M."/>
            <person name="Ramirez L."/>
            <person name="Pisabarro A.G."/>
            <person name="Kuo A."/>
            <person name="Tritt A."/>
            <person name="Lipzen A."/>
            <person name="He G."/>
            <person name="Yan M."/>
            <person name="Ng V."/>
            <person name="Cullen D."/>
            <person name="Martin F."/>
            <person name="Rosso M.-N."/>
            <person name="Henrissat B."/>
            <person name="Hibbett D."/>
            <person name="Martinez A.T."/>
            <person name="Grigoriev I.V."/>
        </authorList>
    </citation>
    <scope>NUCLEOTIDE SEQUENCE</scope>
    <source>
        <strain evidence="2">CIRM-BRFM 674</strain>
    </source>
</reference>
<keyword evidence="3" id="KW-1185">Reference proteome</keyword>
<dbReference type="EMBL" id="MU155199">
    <property type="protein sequence ID" value="KAF9480202.1"/>
    <property type="molecule type" value="Genomic_DNA"/>
</dbReference>
<dbReference type="Pfam" id="PF03134">
    <property type="entry name" value="TB2_DP1_HVA22"/>
    <property type="match status" value="1"/>
</dbReference>
<name>A0A9P6CV16_9AGAR</name>
<dbReference type="InterPro" id="IPR004345">
    <property type="entry name" value="TB2_DP1_HVA22"/>
</dbReference>
<proteinExistence type="predicted"/>
<accession>A0A9P6CV16</accession>
<protein>
    <recommendedName>
        <fullName evidence="4">Protein YOP1</fullName>
    </recommendedName>
</protein>
<feature type="chain" id="PRO_5040150350" description="Protein YOP1" evidence="1">
    <location>
        <begin position="21"/>
        <end position="148"/>
    </location>
</feature>